<dbReference type="AlphaFoldDB" id="G7H1I6"/>
<dbReference type="STRING" id="1073574.GOARA_045_00650"/>
<evidence type="ECO:0000259" key="1">
    <source>
        <dbReference type="Pfam" id="PF12697"/>
    </source>
</evidence>
<gene>
    <name evidence="2" type="ORF">GOARA_045_00650</name>
</gene>
<keyword evidence="2" id="KW-0378">Hydrolase</keyword>
<dbReference type="PANTHER" id="PTHR43194:SF2">
    <property type="entry name" value="PEROXISOMAL MEMBRANE PROTEIN LPX1"/>
    <property type="match status" value="1"/>
</dbReference>
<protein>
    <submittedName>
        <fullName evidence="2">Putative hydrolase</fullName>
    </submittedName>
</protein>
<name>G7H1I6_9ACTN</name>
<evidence type="ECO:0000313" key="2">
    <source>
        <dbReference type="EMBL" id="GAB09711.1"/>
    </source>
</evidence>
<reference evidence="2 3" key="1">
    <citation type="submission" date="2011-11" db="EMBL/GenBank/DDBJ databases">
        <title>Whole genome shotgun sequence of Gordonia araii NBRC 100433.</title>
        <authorList>
            <person name="Yoshida Y."/>
            <person name="Hosoyama A."/>
            <person name="Tsuchikane K."/>
            <person name="Katsumata H."/>
            <person name="Yamazaki S."/>
            <person name="Fujita N."/>
        </authorList>
    </citation>
    <scope>NUCLEOTIDE SEQUENCE [LARGE SCALE GENOMIC DNA]</scope>
    <source>
        <strain evidence="2 3">NBRC 100433</strain>
    </source>
</reference>
<feature type="domain" description="AB hydrolase-1" evidence="1">
    <location>
        <begin position="17"/>
        <end position="248"/>
    </location>
</feature>
<dbReference type="GO" id="GO:0016787">
    <property type="term" value="F:hydrolase activity"/>
    <property type="evidence" value="ECO:0007669"/>
    <property type="project" value="UniProtKB-KW"/>
</dbReference>
<accession>G7H1I6</accession>
<dbReference type="Gene3D" id="3.40.50.1820">
    <property type="entry name" value="alpha/beta hydrolase"/>
    <property type="match status" value="1"/>
</dbReference>
<sequence>MTDSDSLTDHGGDGPPILLLHGLMGRGRTWSRQVGWLRRYGRVFTVDAAWHTGPIPPSTKVEPDEMATERFVDDIADVLARIGRLTGRDDPAVLIGHSMGGLHAWCTAAKHPDLVRGIVVEDMAPDFRGQTTRNWTPWFETWPDRFTSVEHAQELFGEVAGRYFYEAFDDGRLHGDLDVFISIADEWGRRDYWSAWERVEVPALVLEAGFTVTPPGQMAAMALRNVNAQHVVAPGAGHLIHDDAPEFFRGAVEAFLSALPPAPIRTSR</sequence>
<dbReference type="InterPro" id="IPR000073">
    <property type="entry name" value="AB_hydrolase_1"/>
</dbReference>
<dbReference type="InterPro" id="IPR050228">
    <property type="entry name" value="Carboxylesterase_BioH"/>
</dbReference>
<dbReference type="RefSeq" id="WP_007321786.1">
    <property type="nucleotide sequence ID" value="NZ_BAEE01000045.1"/>
</dbReference>
<dbReference type="SUPFAM" id="SSF53474">
    <property type="entry name" value="alpha/beta-Hydrolases"/>
    <property type="match status" value="1"/>
</dbReference>
<comment type="caution">
    <text evidence="2">The sequence shown here is derived from an EMBL/GenBank/DDBJ whole genome shotgun (WGS) entry which is preliminary data.</text>
</comment>
<dbReference type="Proteomes" id="UP000035088">
    <property type="component" value="Unassembled WGS sequence"/>
</dbReference>
<keyword evidence="3" id="KW-1185">Reference proteome</keyword>
<organism evidence="2 3">
    <name type="scientific">Gordonia araii NBRC 100433</name>
    <dbReference type="NCBI Taxonomy" id="1073574"/>
    <lineage>
        <taxon>Bacteria</taxon>
        <taxon>Bacillati</taxon>
        <taxon>Actinomycetota</taxon>
        <taxon>Actinomycetes</taxon>
        <taxon>Mycobacteriales</taxon>
        <taxon>Gordoniaceae</taxon>
        <taxon>Gordonia</taxon>
    </lineage>
</organism>
<dbReference type="InterPro" id="IPR029058">
    <property type="entry name" value="AB_hydrolase_fold"/>
</dbReference>
<dbReference type="Pfam" id="PF12697">
    <property type="entry name" value="Abhydrolase_6"/>
    <property type="match status" value="1"/>
</dbReference>
<proteinExistence type="predicted"/>
<dbReference type="EMBL" id="BAEE01000045">
    <property type="protein sequence ID" value="GAB09711.1"/>
    <property type="molecule type" value="Genomic_DNA"/>
</dbReference>
<dbReference type="PANTHER" id="PTHR43194">
    <property type="entry name" value="HYDROLASE ALPHA/BETA FOLD FAMILY"/>
    <property type="match status" value="1"/>
</dbReference>
<evidence type="ECO:0000313" key="3">
    <source>
        <dbReference type="Proteomes" id="UP000035088"/>
    </source>
</evidence>